<dbReference type="AlphaFoldDB" id="A0A0F9KRE6"/>
<name>A0A0F9KRE6_9ZZZZ</name>
<protein>
    <submittedName>
        <fullName evidence="1">Uncharacterized protein</fullName>
    </submittedName>
</protein>
<accession>A0A0F9KRE6</accession>
<organism evidence="1">
    <name type="scientific">marine sediment metagenome</name>
    <dbReference type="NCBI Taxonomy" id="412755"/>
    <lineage>
        <taxon>unclassified sequences</taxon>
        <taxon>metagenomes</taxon>
        <taxon>ecological metagenomes</taxon>
    </lineage>
</organism>
<gene>
    <name evidence="1" type="ORF">LCGC14_1670160</name>
</gene>
<proteinExistence type="predicted"/>
<sequence>MQINTPEYLVVIYRGKEHPAGDGSSISFRRDSDSRLQECSMSDVPVGIKRNPTVLVVQ</sequence>
<reference evidence="1" key="1">
    <citation type="journal article" date="2015" name="Nature">
        <title>Complex archaea that bridge the gap between prokaryotes and eukaryotes.</title>
        <authorList>
            <person name="Spang A."/>
            <person name="Saw J.H."/>
            <person name="Jorgensen S.L."/>
            <person name="Zaremba-Niedzwiedzka K."/>
            <person name="Martijn J."/>
            <person name="Lind A.E."/>
            <person name="van Eijk R."/>
            <person name="Schleper C."/>
            <person name="Guy L."/>
            <person name="Ettema T.J."/>
        </authorList>
    </citation>
    <scope>NUCLEOTIDE SEQUENCE</scope>
</reference>
<evidence type="ECO:0000313" key="1">
    <source>
        <dbReference type="EMBL" id="KKM17990.1"/>
    </source>
</evidence>
<dbReference type="EMBL" id="LAZR01014327">
    <property type="protein sequence ID" value="KKM17990.1"/>
    <property type="molecule type" value="Genomic_DNA"/>
</dbReference>
<comment type="caution">
    <text evidence="1">The sequence shown here is derived from an EMBL/GenBank/DDBJ whole genome shotgun (WGS) entry which is preliminary data.</text>
</comment>